<dbReference type="PANTHER" id="PTHR43861:SF5">
    <property type="entry name" value="BLL5978 PROTEIN"/>
    <property type="match status" value="1"/>
</dbReference>
<proteinExistence type="predicted"/>
<accession>A0ABP3HBP2</accession>
<evidence type="ECO:0000313" key="4">
    <source>
        <dbReference type="Proteomes" id="UP001501757"/>
    </source>
</evidence>
<dbReference type="InterPro" id="IPR013691">
    <property type="entry name" value="MeTrfase_14"/>
</dbReference>
<reference evidence="4" key="1">
    <citation type="journal article" date="2019" name="Int. J. Syst. Evol. Microbiol.">
        <title>The Global Catalogue of Microorganisms (GCM) 10K type strain sequencing project: providing services to taxonomists for standard genome sequencing and annotation.</title>
        <authorList>
            <consortium name="The Broad Institute Genomics Platform"/>
            <consortium name="The Broad Institute Genome Sequencing Center for Infectious Disease"/>
            <person name="Wu L."/>
            <person name="Ma J."/>
        </authorList>
    </citation>
    <scope>NUCLEOTIDE SEQUENCE [LARGE SCALE GENOMIC DNA]</scope>
    <source>
        <strain evidence="4">JCM 13378</strain>
    </source>
</reference>
<dbReference type="SUPFAM" id="SSF53335">
    <property type="entry name" value="S-adenosyl-L-methionine-dependent methyltransferases"/>
    <property type="match status" value="1"/>
</dbReference>
<evidence type="ECO:0000313" key="3">
    <source>
        <dbReference type="EMBL" id="GAA0366654.1"/>
    </source>
</evidence>
<keyword evidence="3" id="KW-0489">Methyltransferase</keyword>
<dbReference type="Gene3D" id="6.20.50.110">
    <property type="entry name" value="Methyltransferase, zinc-binding domain"/>
    <property type="match status" value="1"/>
</dbReference>
<dbReference type="GO" id="GO:0008168">
    <property type="term" value="F:methyltransferase activity"/>
    <property type="evidence" value="ECO:0007669"/>
    <property type="project" value="UniProtKB-KW"/>
</dbReference>
<dbReference type="InterPro" id="IPR038576">
    <property type="entry name" value="Methyltransf_Zn-bd_dom_put_sf"/>
</dbReference>
<dbReference type="EMBL" id="BAAAEI010000021">
    <property type="protein sequence ID" value="GAA0366654.1"/>
    <property type="molecule type" value="Genomic_DNA"/>
</dbReference>
<dbReference type="PANTHER" id="PTHR43861">
    <property type="entry name" value="TRANS-ACONITATE 2-METHYLTRANSFERASE-RELATED"/>
    <property type="match status" value="1"/>
</dbReference>
<evidence type="ECO:0000259" key="2">
    <source>
        <dbReference type="Pfam" id="PF08484"/>
    </source>
</evidence>
<protein>
    <submittedName>
        <fullName evidence="3">Class I SAM-dependent methyltransferase</fullName>
    </submittedName>
</protein>
<dbReference type="Pfam" id="PF08421">
    <property type="entry name" value="Methyltransf_13"/>
    <property type="match status" value="1"/>
</dbReference>
<dbReference type="Proteomes" id="UP001501757">
    <property type="component" value="Unassembled WGS sequence"/>
</dbReference>
<name>A0ABP3HBP2_9ALTE</name>
<dbReference type="Pfam" id="PF08484">
    <property type="entry name" value="Methyltransf_14"/>
    <property type="match status" value="1"/>
</dbReference>
<keyword evidence="4" id="KW-1185">Reference proteome</keyword>
<keyword evidence="3" id="KW-0808">Transferase</keyword>
<dbReference type="Gene3D" id="3.40.50.720">
    <property type="entry name" value="NAD(P)-binding Rossmann-like Domain"/>
    <property type="match status" value="1"/>
</dbReference>
<dbReference type="InterPro" id="IPR029063">
    <property type="entry name" value="SAM-dependent_MTases_sf"/>
</dbReference>
<evidence type="ECO:0000259" key="1">
    <source>
        <dbReference type="Pfam" id="PF08421"/>
    </source>
</evidence>
<dbReference type="Pfam" id="PF13489">
    <property type="entry name" value="Methyltransf_23"/>
    <property type="match status" value="1"/>
</dbReference>
<feature type="domain" description="C-methyltransferase" evidence="2">
    <location>
        <begin position="244"/>
        <end position="401"/>
    </location>
</feature>
<comment type="caution">
    <text evidence="3">The sequence shown here is derived from an EMBL/GenBank/DDBJ whole genome shotgun (WGS) entry which is preliminary data.</text>
</comment>
<organism evidence="3 4">
    <name type="scientific">Bowmanella denitrificans</name>
    <dbReference type="NCBI Taxonomy" id="366582"/>
    <lineage>
        <taxon>Bacteria</taxon>
        <taxon>Pseudomonadati</taxon>
        <taxon>Pseudomonadota</taxon>
        <taxon>Gammaproteobacteria</taxon>
        <taxon>Alteromonadales</taxon>
        <taxon>Alteromonadaceae</taxon>
        <taxon>Bowmanella</taxon>
    </lineage>
</organism>
<dbReference type="GO" id="GO:0032259">
    <property type="term" value="P:methylation"/>
    <property type="evidence" value="ECO:0007669"/>
    <property type="project" value="UniProtKB-KW"/>
</dbReference>
<dbReference type="RefSeq" id="WP_343846479.1">
    <property type="nucleotide sequence ID" value="NZ_BAAAEI010000021.1"/>
</dbReference>
<sequence>MSQCRACGGELAYMMANLGVTPLANSYLQEDRLDKESAYPLEVKVCGECYLAQVTTAVDPKIIFSQYDYLSSYSSSWLQHAKQYSLAAVESLGLGKDSLVVEIASNDGYLLGNFVERDIPVVGIEPASNIAELANSKGIRTECIFFGETSAKQLLNKYGKADLMVANNVLAHVPDICDLIAGMSLMLSDDGLLNIEFPHLLSLLQHNQFDTIYHEHYSYLSLTTVDTLFHRFGLRVHHVEALSTHGGSLRVHASKIKRDRVVSNAVLETKEAERTYGLMDANAYVHFHHTIKKIQSQLVQFIVEAKRSGHSLAAYGAAAKGNTLLNYCGLSKDDIDFVVDLNPLKQGKFLPGSHIPILPPEALAEHKPAFILILPWNLKQEITEQLAYCRDWGAKFLVAVPELTLL</sequence>
<dbReference type="InterPro" id="IPR013630">
    <property type="entry name" value="Methyltransf_Zn-bd_dom_put"/>
</dbReference>
<dbReference type="Gene3D" id="3.40.50.150">
    <property type="entry name" value="Vaccinia Virus protein VP39"/>
    <property type="match status" value="1"/>
</dbReference>
<feature type="domain" description="Methyltransferase putative zinc binding" evidence="1">
    <location>
        <begin position="4"/>
        <end position="64"/>
    </location>
</feature>
<gene>
    <name evidence="3" type="ORF">GCM10009092_33750</name>
</gene>